<dbReference type="SMART" id="SM00320">
    <property type="entry name" value="WD40"/>
    <property type="match status" value="7"/>
</dbReference>
<dbReference type="InterPro" id="IPR015943">
    <property type="entry name" value="WD40/YVTN_repeat-like_dom_sf"/>
</dbReference>
<keyword evidence="2" id="KW-0677">Repeat</keyword>
<dbReference type="STRING" id="52247.A0A4T0WZT1"/>
<evidence type="ECO:0000313" key="4">
    <source>
        <dbReference type="EMBL" id="TID23849.1"/>
    </source>
</evidence>
<proteinExistence type="predicted"/>
<keyword evidence="1 3" id="KW-0853">WD repeat</keyword>
<dbReference type="PROSITE" id="PS00678">
    <property type="entry name" value="WD_REPEATS_1"/>
    <property type="match status" value="2"/>
</dbReference>
<dbReference type="Pfam" id="PF00400">
    <property type="entry name" value="WD40"/>
    <property type="match status" value="4"/>
</dbReference>
<dbReference type="OrthoDB" id="540662at2759"/>
<dbReference type="PANTHER" id="PTHR19846:SF0">
    <property type="entry name" value="PRE-MRNA PROCESSING FACTOR 4"/>
    <property type="match status" value="1"/>
</dbReference>
<accession>A0A4T0WZT1</accession>
<dbReference type="PANTHER" id="PTHR19846">
    <property type="entry name" value="WD40 REPEAT PROTEIN"/>
    <property type="match status" value="1"/>
</dbReference>
<gene>
    <name evidence="4" type="ORF">CANINC_003141</name>
</gene>
<evidence type="ECO:0000313" key="5">
    <source>
        <dbReference type="Proteomes" id="UP000307173"/>
    </source>
</evidence>
<dbReference type="InterPro" id="IPR001680">
    <property type="entry name" value="WD40_rpt"/>
</dbReference>
<reference evidence="4 5" key="1">
    <citation type="journal article" date="2019" name="Front. Genet.">
        <title>Whole-Genome Sequencing of the Opportunistic Yeast Pathogen Candida inconspicua Uncovers Its Hybrid Origin.</title>
        <authorList>
            <person name="Mixao V."/>
            <person name="Hansen A.P."/>
            <person name="Saus E."/>
            <person name="Boekhout T."/>
            <person name="Lass-Florl C."/>
            <person name="Gabaldon T."/>
        </authorList>
    </citation>
    <scope>NUCLEOTIDE SEQUENCE [LARGE SCALE GENOMIC DNA]</scope>
    <source>
        <strain evidence="4 5">CBS 180</strain>
    </source>
</reference>
<dbReference type="InterPro" id="IPR019775">
    <property type="entry name" value="WD40_repeat_CS"/>
</dbReference>
<name>A0A4T0WZT1_9ASCO</name>
<dbReference type="InterPro" id="IPR036322">
    <property type="entry name" value="WD40_repeat_dom_sf"/>
</dbReference>
<dbReference type="Gene3D" id="2.130.10.10">
    <property type="entry name" value="YVTN repeat-like/Quinoprotein amine dehydrogenase"/>
    <property type="match status" value="3"/>
</dbReference>
<dbReference type="SUPFAM" id="SSF50978">
    <property type="entry name" value="WD40 repeat-like"/>
    <property type="match status" value="1"/>
</dbReference>
<dbReference type="GO" id="GO:0000398">
    <property type="term" value="P:mRNA splicing, via spliceosome"/>
    <property type="evidence" value="ECO:0007669"/>
    <property type="project" value="TreeGrafter"/>
</dbReference>
<feature type="repeat" description="WD" evidence="3">
    <location>
        <begin position="241"/>
        <end position="282"/>
    </location>
</feature>
<keyword evidence="5" id="KW-1185">Reference proteome</keyword>
<dbReference type="GO" id="GO:0017070">
    <property type="term" value="F:U6 snRNA binding"/>
    <property type="evidence" value="ECO:0007669"/>
    <property type="project" value="TreeGrafter"/>
</dbReference>
<sequence length="359" mass="39479">MSSDSDSDTDFFTPGPEALLPIRRSLASFSLQRASNRLNNSYRATTTFDRTSTLIARRTYYDTIRSISLAGSQTLSNRYISSLAYNNKTDTLAAASWDGSVYLLNPHSLEIKSTYTPSKVQQISDVLYFGDDILITAGHDGFIQINKNNTIVQTPTIDRIHSLELHPNESLIFAASADYTWHFIDLQTSQILYSQEGHIGPVTSLATHPDGSLLASGSKDTSIMLWDLRSGINISSFVDSSNGHTGTVHSLAWRHNGYHLASAGADGQLLIWDLRAKSNTPLASIPAHSTLISSIKFTENDMCLLSAGYDGVINATATDSWAHITKFKSLDKIMDLVPINDNTFLTSGWDRSVKLYTVD</sequence>
<evidence type="ECO:0000256" key="3">
    <source>
        <dbReference type="PROSITE-ProRule" id="PRU00221"/>
    </source>
</evidence>
<dbReference type="Proteomes" id="UP000307173">
    <property type="component" value="Unassembled WGS sequence"/>
</dbReference>
<dbReference type="AlphaFoldDB" id="A0A4T0WZT1"/>
<dbReference type="GO" id="GO:0046540">
    <property type="term" value="C:U4/U6 x U5 tri-snRNP complex"/>
    <property type="evidence" value="ECO:0007669"/>
    <property type="project" value="TreeGrafter"/>
</dbReference>
<protein>
    <submittedName>
        <fullName evidence="4">Uncharacterized protein</fullName>
    </submittedName>
</protein>
<feature type="repeat" description="WD" evidence="3">
    <location>
        <begin position="195"/>
        <end position="236"/>
    </location>
</feature>
<evidence type="ECO:0000256" key="2">
    <source>
        <dbReference type="ARBA" id="ARBA00022737"/>
    </source>
</evidence>
<dbReference type="EMBL" id="SELW01000519">
    <property type="protein sequence ID" value="TID23849.1"/>
    <property type="molecule type" value="Genomic_DNA"/>
</dbReference>
<organism evidence="4 5">
    <name type="scientific">Pichia inconspicua</name>
    <dbReference type="NCBI Taxonomy" id="52247"/>
    <lineage>
        <taxon>Eukaryota</taxon>
        <taxon>Fungi</taxon>
        <taxon>Dikarya</taxon>
        <taxon>Ascomycota</taxon>
        <taxon>Saccharomycotina</taxon>
        <taxon>Pichiomycetes</taxon>
        <taxon>Pichiales</taxon>
        <taxon>Pichiaceae</taxon>
        <taxon>Pichia</taxon>
    </lineage>
</organism>
<dbReference type="PROSITE" id="PS50294">
    <property type="entry name" value="WD_REPEATS_REGION"/>
    <property type="match status" value="2"/>
</dbReference>
<comment type="caution">
    <text evidence="4">The sequence shown here is derived from an EMBL/GenBank/DDBJ whole genome shotgun (WGS) entry which is preliminary data.</text>
</comment>
<dbReference type="GO" id="GO:0030621">
    <property type="term" value="F:U4 snRNA binding"/>
    <property type="evidence" value="ECO:0007669"/>
    <property type="project" value="TreeGrafter"/>
</dbReference>
<evidence type="ECO:0000256" key="1">
    <source>
        <dbReference type="ARBA" id="ARBA00022574"/>
    </source>
</evidence>
<dbReference type="PROSITE" id="PS50082">
    <property type="entry name" value="WD_REPEATS_2"/>
    <property type="match status" value="2"/>
</dbReference>